<dbReference type="EMBL" id="DNAA01000110">
    <property type="protein sequence ID" value="HBA08893.1"/>
    <property type="molecule type" value="Genomic_DNA"/>
</dbReference>
<sequence>MTYQQPLELSLHASNNSKINASIIWLHGLGADGYDFEPLAQLLLKIPLFNQIRFILPHAPEMAVSRNNGYVMPAWYDIYGNIPITHEDEEGIRASQEYINSLIEKEINKGISSERILLAGFSQGGAIALHTALRYPHKLAGVLALSTYLPLHSLLSSEASTTNANTPIFMAHGIFDDIISLEMAAKSRDLLQNCRYSVSWHEYDMAHSLCDQEIIDIQSFLKQVLSLDLS</sequence>
<reference evidence="4 5" key="1">
    <citation type="journal article" date="2018" name="Nat. Biotechnol.">
        <title>A standardized bacterial taxonomy based on genome phylogeny substantially revises the tree of life.</title>
        <authorList>
            <person name="Parks D.H."/>
            <person name="Chuvochina M."/>
            <person name="Waite D.W."/>
            <person name="Rinke C."/>
            <person name="Skarshewski A."/>
            <person name="Chaumeil P.A."/>
            <person name="Hugenholtz P."/>
        </authorList>
    </citation>
    <scope>NUCLEOTIDE SEQUENCE [LARGE SCALE GENOMIC DNA]</scope>
    <source>
        <strain evidence="4">UBA9958</strain>
    </source>
</reference>
<evidence type="ECO:0000259" key="3">
    <source>
        <dbReference type="Pfam" id="PF02230"/>
    </source>
</evidence>
<dbReference type="Pfam" id="PF02230">
    <property type="entry name" value="Abhydrolase_2"/>
    <property type="match status" value="1"/>
</dbReference>
<accession>A0A351RA22</accession>
<proteinExistence type="inferred from homology"/>
<dbReference type="InterPro" id="IPR003140">
    <property type="entry name" value="PLipase/COase/thioEstase"/>
</dbReference>
<dbReference type="Gene3D" id="3.40.50.1820">
    <property type="entry name" value="alpha/beta hydrolase"/>
    <property type="match status" value="1"/>
</dbReference>
<dbReference type="InterPro" id="IPR050565">
    <property type="entry name" value="LYPA1-2/EST-like"/>
</dbReference>
<organism evidence="4 5">
    <name type="scientific">Methylotenera mobilis</name>
    <dbReference type="NCBI Taxonomy" id="359408"/>
    <lineage>
        <taxon>Bacteria</taxon>
        <taxon>Pseudomonadati</taxon>
        <taxon>Pseudomonadota</taxon>
        <taxon>Betaproteobacteria</taxon>
        <taxon>Nitrosomonadales</taxon>
        <taxon>Methylophilaceae</taxon>
        <taxon>Methylotenera</taxon>
    </lineage>
</organism>
<dbReference type="AlphaFoldDB" id="A0A351RA22"/>
<dbReference type="PANTHER" id="PTHR10655:SF17">
    <property type="entry name" value="LYSOPHOSPHOLIPASE-LIKE PROTEIN 1"/>
    <property type="match status" value="1"/>
</dbReference>
<protein>
    <submittedName>
        <fullName evidence="4">Carboxylesterase</fullName>
    </submittedName>
</protein>
<dbReference type="GO" id="GO:0016787">
    <property type="term" value="F:hydrolase activity"/>
    <property type="evidence" value="ECO:0007669"/>
    <property type="project" value="UniProtKB-KW"/>
</dbReference>
<feature type="domain" description="Phospholipase/carboxylesterase/thioesterase" evidence="3">
    <location>
        <begin position="14"/>
        <end position="224"/>
    </location>
</feature>
<evidence type="ECO:0000256" key="2">
    <source>
        <dbReference type="ARBA" id="ARBA00022801"/>
    </source>
</evidence>
<name>A0A351RA22_9PROT</name>
<dbReference type="InterPro" id="IPR029058">
    <property type="entry name" value="AB_hydrolase_fold"/>
</dbReference>
<keyword evidence="2" id="KW-0378">Hydrolase</keyword>
<gene>
    <name evidence="4" type="ORF">DCW48_04550</name>
</gene>
<evidence type="ECO:0000256" key="1">
    <source>
        <dbReference type="ARBA" id="ARBA00006499"/>
    </source>
</evidence>
<dbReference type="STRING" id="1132855.GCA_000384255_02265"/>
<comment type="similarity">
    <text evidence="1">Belongs to the AB hydrolase superfamily. AB hydrolase 2 family.</text>
</comment>
<dbReference type="Proteomes" id="UP000264313">
    <property type="component" value="Unassembled WGS sequence"/>
</dbReference>
<dbReference type="SUPFAM" id="SSF53474">
    <property type="entry name" value="alpha/beta-Hydrolases"/>
    <property type="match status" value="1"/>
</dbReference>
<evidence type="ECO:0000313" key="4">
    <source>
        <dbReference type="EMBL" id="HBA08893.1"/>
    </source>
</evidence>
<evidence type="ECO:0000313" key="5">
    <source>
        <dbReference type="Proteomes" id="UP000264313"/>
    </source>
</evidence>
<comment type="caution">
    <text evidence="4">The sequence shown here is derived from an EMBL/GenBank/DDBJ whole genome shotgun (WGS) entry which is preliminary data.</text>
</comment>
<dbReference type="PANTHER" id="PTHR10655">
    <property type="entry name" value="LYSOPHOSPHOLIPASE-RELATED"/>
    <property type="match status" value="1"/>
</dbReference>